<proteinExistence type="predicted"/>
<dbReference type="OrthoDB" id="7424109at2"/>
<accession>A0A6I4TE93</accession>
<reference evidence="1 2" key="1">
    <citation type="submission" date="2019-12" db="EMBL/GenBank/DDBJ databases">
        <title>Genomic-based taxomic classification of the family Erythrobacteraceae.</title>
        <authorList>
            <person name="Xu L."/>
        </authorList>
    </citation>
    <scope>NUCLEOTIDE SEQUENCE [LARGE SCALE GENOMIC DNA]</scope>
    <source>
        <strain evidence="1 2">100921-2</strain>
    </source>
</reference>
<gene>
    <name evidence="1" type="ORF">GRI40_11855</name>
</gene>
<evidence type="ECO:0000313" key="1">
    <source>
        <dbReference type="EMBL" id="MXO75909.1"/>
    </source>
</evidence>
<protein>
    <submittedName>
        <fullName evidence="1">Uncharacterized protein</fullName>
    </submittedName>
</protein>
<name>A0A6I4TE93_9SPHN</name>
<dbReference type="RefSeq" id="WP_057883714.1">
    <property type="nucleotide sequence ID" value="NZ_WTZA01000002.1"/>
</dbReference>
<sequence>MGRSVSYPSGAIVAFRTLEIDDEDDWEWEYECLVEEVTETARITFPSLEACNGWRGREDRILLRNAFADCGISTYCDLVAIWLAERDDGGYWDADAYHPRSGRAQRWLSQVASRFEAKFGELRMIGRFSNGEAIFERRPVQVSS</sequence>
<dbReference type="AlphaFoldDB" id="A0A6I4TE93"/>
<evidence type="ECO:0000313" key="2">
    <source>
        <dbReference type="Proteomes" id="UP000439522"/>
    </source>
</evidence>
<organism evidence="1 2">
    <name type="scientific">Tsuneonella aeria</name>
    <dbReference type="NCBI Taxonomy" id="1837929"/>
    <lineage>
        <taxon>Bacteria</taxon>
        <taxon>Pseudomonadati</taxon>
        <taxon>Pseudomonadota</taxon>
        <taxon>Alphaproteobacteria</taxon>
        <taxon>Sphingomonadales</taxon>
        <taxon>Erythrobacteraceae</taxon>
        <taxon>Tsuneonella</taxon>
    </lineage>
</organism>
<comment type="caution">
    <text evidence="1">The sequence shown here is derived from an EMBL/GenBank/DDBJ whole genome shotgun (WGS) entry which is preliminary data.</text>
</comment>
<dbReference type="EMBL" id="WTZA01000002">
    <property type="protein sequence ID" value="MXO75909.1"/>
    <property type="molecule type" value="Genomic_DNA"/>
</dbReference>
<keyword evidence="2" id="KW-1185">Reference proteome</keyword>
<dbReference type="Proteomes" id="UP000439522">
    <property type="component" value="Unassembled WGS sequence"/>
</dbReference>